<evidence type="ECO:0000313" key="1">
    <source>
        <dbReference type="EMBL" id="OIJ14075.1"/>
    </source>
</evidence>
<dbReference type="RefSeq" id="WP_071312770.1">
    <property type="nucleotide sequence ID" value="NZ_MLQQ01000010.1"/>
</dbReference>
<reference evidence="1 2" key="1">
    <citation type="submission" date="2016-10" db="EMBL/GenBank/DDBJ databases">
        <title>Draft genome sequences of four alkaliphilic bacteria belonging to the Anaerobacillus genus.</title>
        <authorList>
            <person name="Bassil N.M."/>
            <person name="Lloyd J.R."/>
        </authorList>
    </citation>
    <scope>NUCLEOTIDE SEQUENCE [LARGE SCALE GENOMIC DNA]</scope>
    <source>
        <strain evidence="1 2">DSM 15340</strain>
    </source>
</reference>
<name>A0A1S2LRR6_9BACI</name>
<comment type="caution">
    <text evidence="1">The sequence shown here is derived from an EMBL/GenBank/DDBJ whole genome shotgun (WGS) entry which is preliminary data.</text>
</comment>
<protein>
    <submittedName>
        <fullName evidence="1">Uncharacterized protein</fullName>
    </submittedName>
</protein>
<sequence length="207" mass="24599">MSSNKLNKFKNITIIVLAIALFFTINKINQNKDEYERQYKTFINHFYFSIKDSQTTLDRIIELHHLPSVQDNLEEELHRFNEQMLKTNHILQYGNLFVDRDIYYFMYFQNMNFLIHGLHSTSNNRDPIIVPPFAEDGVIDEAELAVLKWIKADLDTIQQGLYSEETRQENANITIEQFNEIIRPIAGKSFYEIANKYNYEKKKLMSD</sequence>
<keyword evidence="2" id="KW-1185">Reference proteome</keyword>
<dbReference type="Proteomes" id="UP000180098">
    <property type="component" value="Unassembled WGS sequence"/>
</dbReference>
<dbReference type="OrthoDB" id="2974771at2"/>
<evidence type="ECO:0000313" key="2">
    <source>
        <dbReference type="Proteomes" id="UP000180098"/>
    </source>
</evidence>
<proteinExistence type="predicted"/>
<accession>A0A1S2LRR6</accession>
<gene>
    <name evidence="1" type="ORF">BKP35_07690</name>
</gene>
<organism evidence="1 2">
    <name type="scientific">Anaerobacillus arseniciselenatis</name>
    <dbReference type="NCBI Taxonomy" id="85682"/>
    <lineage>
        <taxon>Bacteria</taxon>
        <taxon>Bacillati</taxon>
        <taxon>Bacillota</taxon>
        <taxon>Bacilli</taxon>
        <taxon>Bacillales</taxon>
        <taxon>Bacillaceae</taxon>
        <taxon>Anaerobacillus</taxon>
    </lineage>
</organism>
<dbReference type="AlphaFoldDB" id="A0A1S2LRR6"/>
<dbReference type="EMBL" id="MLQQ01000010">
    <property type="protein sequence ID" value="OIJ14075.1"/>
    <property type="molecule type" value="Genomic_DNA"/>
</dbReference>